<evidence type="ECO:0000313" key="2">
    <source>
        <dbReference type="Proteomes" id="UP000034350"/>
    </source>
</evidence>
<keyword evidence="2" id="KW-1185">Reference proteome</keyword>
<protein>
    <submittedName>
        <fullName evidence="1">Uncharacterized protein</fullName>
    </submittedName>
</protein>
<gene>
    <name evidence="1" type="ORF">AAJ76_8500011095</name>
</gene>
<dbReference type="GeneID" id="36321495"/>
<dbReference type="VEuPathDB" id="MicrosporidiaDB:AAJ76_8500011095"/>
<name>A0A0F9WMM1_9MICR</name>
<evidence type="ECO:0000313" key="1">
    <source>
        <dbReference type="EMBL" id="KKO74308.1"/>
    </source>
</evidence>
<dbReference type="EMBL" id="JPQZ01000085">
    <property type="protein sequence ID" value="KKO74308.1"/>
    <property type="molecule type" value="Genomic_DNA"/>
</dbReference>
<comment type="caution">
    <text evidence="1">The sequence shown here is derived from an EMBL/GenBank/DDBJ whole genome shotgun (WGS) entry which is preliminary data.</text>
</comment>
<dbReference type="RefSeq" id="XP_024330050.1">
    <property type="nucleotide sequence ID" value="XM_024476541.1"/>
</dbReference>
<reference evidence="1 2" key="1">
    <citation type="journal article" date="2015" name="Environ. Microbiol.">
        <title>Genome analyses suggest the presence of polyploidy and recent human-driven expansions in eight global populations of the honeybee pathogen Nosema ceranae.</title>
        <authorList>
            <person name="Pelin A."/>
            <person name="Selman M."/>
            <person name="Aris-Brosou S."/>
            <person name="Farinelli L."/>
            <person name="Corradi N."/>
        </authorList>
    </citation>
    <scope>NUCLEOTIDE SEQUENCE [LARGE SCALE GENOMIC DNA]</scope>
    <source>
        <strain evidence="1 2">PA08 1199</strain>
    </source>
</reference>
<dbReference type="AlphaFoldDB" id="A0A0F9WMM1"/>
<organism evidence="1 2">
    <name type="scientific">Vairimorpha ceranae</name>
    <dbReference type="NCBI Taxonomy" id="40302"/>
    <lineage>
        <taxon>Eukaryota</taxon>
        <taxon>Fungi</taxon>
        <taxon>Fungi incertae sedis</taxon>
        <taxon>Microsporidia</taxon>
        <taxon>Nosematidae</taxon>
        <taxon>Vairimorpha</taxon>
    </lineage>
</organism>
<accession>A0A0F9WMM1</accession>
<sequence>MLKGHIRTQFKTRGLILRILIENVAILIKGKIIVFNEWKWREKISKIAVTGR</sequence>
<proteinExistence type="predicted"/>
<dbReference type="Proteomes" id="UP000034350">
    <property type="component" value="Unassembled WGS sequence"/>
</dbReference>